<evidence type="ECO:0000256" key="1">
    <source>
        <dbReference type="SAM" id="MobiDB-lite"/>
    </source>
</evidence>
<protein>
    <submittedName>
        <fullName evidence="3">Uncharacterized protein</fullName>
    </submittedName>
</protein>
<proteinExistence type="predicted"/>
<dbReference type="AlphaFoldDB" id="A0A2N9JGK4"/>
<sequence length="121" mass="12249">MSAMLVETARTDEPAAARVSTPPRWRHVPQTRGPVARPAHPAGPGGRPSAPPAAPLVRVARPVAAPIAQGVQLTRRGLIVVMGLFLGVVAAATITAVAAFVSVSNAPVGVEQGSLVSVVRG</sequence>
<accession>A0A2N9JGK4</accession>
<feature type="region of interest" description="Disordered" evidence="1">
    <location>
        <begin position="1"/>
        <end position="54"/>
    </location>
</feature>
<dbReference type="Proteomes" id="UP000238164">
    <property type="component" value="Chromosome 1"/>
</dbReference>
<reference evidence="3 4" key="1">
    <citation type="submission" date="2018-02" db="EMBL/GenBank/DDBJ databases">
        <authorList>
            <person name="Cohen D.B."/>
            <person name="Kent A.D."/>
        </authorList>
    </citation>
    <scope>NUCLEOTIDE SEQUENCE [LARGE SCALE GENOMIC DNA]</scope>
    <source>
        <strain evidence="3">1</strain>
    </source>
</reference>
<dbReference type="KEGG" id="mgg:MPLG2_1612"/>
<keyword evidence="4" id="KW-1185">Reference proteome</keyword>
<feature type="compositionally biased region" description="Low complexity" evidence="1">
    <location>
        <begin position="32"/>
        <end position="42"/>
    </location>
</feature>
<gene>
    <name evidence="3" type="ORF">MPLG2_1612</name>
</gene>
<keyword evidence="2" id="KW-0812">Transmembrane</keyword>
<evidence type="ECO:0000313" key="4">
    <source>
        <dbReference type="Proteomes" id="UP000238164"/>
    </source>
</evidence>
<evidence type="ECO:0000313" key="3">
    <source>
        <dbReference type="EMBL" id="SPD86648.1"/>
    </source>
</evidence>
<keyword evidence="2" id="KW-1133">Transmembrane helix</keyword>
<evidence type="ECO:0000256" key="2">
    <source>
        <dbReference type="SAM" id="Phobius"/>
    </source>
</evidence>
<feature type="transmembrane region" description="Helical" evidence="2">
    <location>
        <begin position="78"/>
        <end position="101"/>
    </location>
</feature>
<dbReference type="RefSeq" id="WP_158680953.1">
    <property type="nucleotide sequence ID" value="NZ_BAAAGO010000007.1"/>
</dbReference>
<keyword evidence="2" id="KW-0472">Membrane</keyword>
<dbReference type="EMBL" id="LT985188">
    <property type="protein sequence ID" value="SPD86648.1"/>
    <property type="molecule type" value="Genomic_DNA"/>
</dbReference>
<name>A0A2N9JGK4_9ACTN</name>
<organism evidence="3 4">
    <name type="scientific">Micropruina glycogenica</name>
    <dbReference type="NCBI Taxonomy" id="75385"/>
    <lineage>
        <taxon>Bacteria</taxon>
        <taxon>Bacillati</taxon>
        <taxon>Actinomycetota</taxon>
        <taxon>Actinomycetes</taxon>
        <taxon>Propionibacteriales</taxon>
        <taxon>Nocardioidaceae</taxon>
        <taxon>Micropruina</taxon>
    </lineage>
</organism>